<feature type="signal peptide" evidence="1">
    <location>
        <begin position="1"/>
        <end position="26"/>
    </location>
</feature>
<gene>
    <name evidence="2" type="ORF">M3P05_15730</name>
</gene>
<name>A0ABT0PJC5_9GAMM</name>
<dbReference type="EMBL" id="JAMFLX010000024">
    <property type="protein sequence ID" value="MCL6271371.1"/>
    <property type="molecule type" value="Genomic_DNA"/>
</dbReference>
<evidence type="ECO:0000313" key="3">
    <source>
        <dbReference type="Proteomes" id="UP001203338"/>
    </source>
</evidence>
<reference evidence="2 3" key="1">
    <citation type="submission" date="2022-05" db="EMBL/GenBank/DDBJ databases">
        <authorList>
            <person name="Park J.-S."/>
        </authorList>
    </citation>
    <scope>NUCLEOTIDE SEQUENCE [LARGE SCALE GENOMIC DNA]</scope>
    <source>
        <strain evidence="2 3">2012CJ34-2</strain>
    </source>
</reference>
<evidence type="ECO:0000313" key="2">
    <source>
        <dbReference type="EMBL" id="MCL6271371.1"/>
    </source>
</evidence>
<accession>A0ABT0PJC5</accession>
<evidence type="ECO:0000256" key="1">
    <source>
        <dbReference type="SAM" id="SignalP"/>
    </source>
</evidence>
<dbReference type="Proteomes" id="UP001203338">
    <property type="component" value="Unassembled WGS sequence"/>
</dbReference>
<proteinExistence type="predicted"/>
<protein>
    <submittedName>
        <fullName evidence="2">Uncharacterized protein</fullName>
    </submittedName>
</protein>
<sequence>MIRKLAQRSFTLALMALAFFSNPIWAAEVSTVQAIRPKVTAIVHKSSKTSFKDEDNAWFMERVTSMAERKYAELSRFLPVSKMRSSDDAFKIVFKGNSKSTKGTFADVYGNEVRIYDLYMDLPQEERSLGLLVHEIAHLLQAPYRDYAPHWMMEAISDYFRYTYQEEQNIYWYLATTREKLDEMKSEIKKQEAAVNNGKPDSYRKLERARKELDDFKRIGYRDNPRVPVHSAGLLALIDSYDQAQKGINYGDRNYKSVIIGEDTGDHGEPRFALKVEVRVEELASKILYVSKIVDGNGNDVFVIDTAPNPASKVTFKVETTYERVQKELDGIDKNGSNYYPDIPADLFITELHTLIDTKKIQKKEFNTSDLNYYLSGSPSGIDLNSYWREYIARAEDNPVPFIDSFENIDVVKYRGRNPDTLPDKEYYEYEALVLIAKRAAQSEYIAEGEKIADEYAQKHHSWLAPYGVRFQKKFWSLFGY</sequence>
<feature type="chain" id="PRO_5046231172" evidence="1">
    <location>
        <begin position="27"/>
        <end position="481"/>
    </location>
</feature>
<dbReference type="RefSeq" id="WP_249700963.1">
    <property type="nucleotide sequence ID" value="NZ_JAMFLX010000024.1"/>
</dbReference>
<keyword evidence="1" id="KW-0732">Signal</keyword>
<comment type="caution">
    <text evidence="2">The sequence shown here is derived from an EMBL/GenBank/DDBJ whole genome shotgun (WGS) entry which is preliminary data.</text>
</comment>
<organism evidence="2 3">
    <name type="scientific">Parendozoicomonas callyspongiae</name>
    <dbReference type="NCBI Taxonomy" id="2942213"/>
    <lineage>
        <taxon>Bacteria</taxon>
        <taxon>Pseudomonadati</taxon>
        <taxon>Pseudomonadota</taxon>
        <taxon>Gammaproteobacteria</taxon>
        <taxon>Oceanospirillales</taxon>
        <taxon>Endozoicomonadaceae</taxon>
        <taxon>Parendozoicomonas</taxon>
    </lineage>
</organism>
<keyword evidence="3" id="KW-1185">Reference proteome</keyword>